<reference evidence="1 2" key="1">
    <citation type="journal article" date="2020" name="Phytopathology">
        <title>Genome Sequence Resources of Colletotrichum truncatum, C. plurivorum, C. musicola, and C. sojae: Four Species Pathogenic to Soybean (Glycine max).</title>
        <authorList>
            <person name="Rogerio F."/>
            <person name="Boufleur T.R."/>
            <person name="Ciampi-Guillardi M."/>
            <person name="Sukno S.A."/>
            <person name="Thon M.R."/>
            <person name="Massola Junior N.S."/>
            <person name="Baroncelli R."/>
        </authorList>
    </citation>
    <scope>NUCLEOTIDE SEQUENCE [LARGE SCALE GENOMIC DNA]</scope>
    <source>
        <strain evidence="1 2">CMES1059</strain>
    </source>
</reference>
<evidence type="ECO:0000313" key="1">
    <source>
        <dbReference type="EMBL" id="KAL0936087.1"/>
    </source>
</evidence>
<dbReference type="EMBL" id="VUJX02000005">
    <property type="protein sequence ID" value="KAL0936087.1"/>
    <property type="molecule type" value="Genomic_DNA"/>
</dbReference>
<protein>
    <submittedName>
        <fullName evidence="1">Uncharacterized protein</fullName>
    </submittedName>
</protein>
<sequence length="181" mass="18046">MAANTNTAALNAENARAPNTYENPNANPATSQGIAGSAMREHHRLGGDVTNPDAGYRGTTAPTGAQPEFSSTTGTGVGSSIGREANATGAAATHANTGHTGTVGGGDAPTTKGGGIGQQIKGAFAQTHGVGEVLRGKFNSAVDTMAGDTTGQAKDKVVTTGGEREYANKDFVKKGTTDKAL</sequence>
<dbReference type="Proteomes" id="UP000805649">
    <property type="component" value="Unassembled WGS sequence"/>
</dbReference>
<organism evidence="1 2">
    <name type="scientific">Colletotrichum truncatum</name>
    <name type="common">Anthracnose fungus</name>
    <name type="synonym">Colletotrichum capsici</name>
    <dbReference type="NCBI Taxonomy" id="5467"/>
    <lineage>
        <taxon>Eukaryota</taxon>
        <taxon>Fungi</taxon>
        <taxon>Dikarya</taxon>
        <taxon>Ascomycota</taxon>
        <taxon>Pezizomycotina</taxon>
        <taxon>Sordariomycetes</taxon>
        <taxon>Hypocreomycetidae</taxon>
        <taxon>Glomerellales</taxon>
        <taxon>Glomerellaceae</taxon>
        <taxon>Colletotrichum</taxon>
        <taxon>Colletotrichum truncatum species complex</taxon>
    </lineage>
</organism>
<name>A0ACC3YW30_COLTU</name>
<evidence type="ECO:0000313" key="2">
    <source>
        <dbReference type="Proteomes" id="UP000805649"/>
    </source>
</evidence>
<keyword evidence="2" id="KW-1185">Reference proteome</keyword>
<gene>
    <name evidence="1" type="ORF">CTRU02_208302</name>
</gene>
<proteinExistence type="predicted"/>
<comment type="caution">
    <text evidence="1">The sequence shown here is derived from an EMBL/GenBank/DDBJ whole genome shotgun (WGS) entry which is preliminary data.</text>
</comment>
<accession>A0ACC3YW30</accession>